<proteinExistence type="predicted"/>
<sequence>VEAVWKLPSRFWCQMVADQMARRKNWRLCIGDCMSGQMGYFESDSESPIEQASFEEFARKDPAFNQITAITYTWENYESEYEEKIASKLTLIATAKDVKSLERRFFPRINYSAFEILKLNTIDSIGVHSAILNHLVDKRIGIRNLGLSYNGRLSTKLLKRMVKKKVIIEMKMHGDWLPKSTESLIEALVPQRQLREFYYNERITLSRSFFESLVADWKKDDLPEAKNISFWAKKATLPLKTGVYFHPNSKQQLNVCVNSNYSRL</sequence>
<accession>A0A1I7Y2Q4</accession>
<organism evidence="1 2">
    <name type="scientific">Steinernema glaseri</name>
    <dbReference type="NCBI Taxonomy" id="37863"/>
    <lineage>
        <taxon>Eukaryota</taxon>
        <taxon>Metazoa</taxon>
        <taxon>Ecdysozoa</taxon>
        <taxon>Nematoda</taxon>
        <taxon>Chromadorea</taxon>
        <taxon>Rhabditida</taxon>
        <taxon>Tylenchina</taxon>
        <taxon>Panagrolaimomorpha</taxon>
        <taxon>Strongyloidoidea</taxon>
        <taxon>Steinernematidae</taxon>
        <taxon>Steinernema</taxon>
    </lineage>
</organism>
<dbReference type="WBParaSite" id="L893_g12000.t1">
    <property type="protein sequence ID" value="L893_g12000.t1"/>
    <property type="gene ID" value="L893_g12000"/>
</dbReference>
<name>A0A1I7Y2Q4_9BILA</name>
<evidence type="ECO:0000313" key="1">
    <source>
        <dbReference type="Proteomes" id="UP000095287"/>
    </source>
</evidence>
<dbReference type="AlphaFoldDB" id="A0A1I7Y2Q4"/>
<reference evidence="2" key="1">
    <citation type="submission" date="2016-11" db="UniProtKB">
        <authorList>
            <consortium name="WormBaseParasite"/>
        </authorList>
    </citation>
    <scope>IDENTIFICATION</scope>
</reference>
<protein>
    <submittedName>
        <fullName evidence="2">Mitochondrial ATP synthase regulatory component factor B</fullName>
    </submittedName>
</protein>
<evidence type="ECO:0000313" key="2">
    <source>
        <dbReference type="WBParaSite" id="L893_g12000.t1"/>
    </source>
</evidence>
<dbReference type="Proteomes" id="UP000095287">
    <property type="component" value="Unplaced"/>
</dbReference>
<keyword evidence="1" id="KW-1185">Reference proteome</keyword>